<evidence type="ECO:0000259" key="3">
    <source>
        <dbReference type="Pfam" id="PF13359"/>
    </source>
</evidence>
<keyword evidence="2" id="KW-0479">Metal-binding</keyword>
<dbReference type="Pfam" id="PF13359">
    <property type="entry name" value="DDE_Tnp_4"/>
    <property type="match status" value="1"/>
</dbReference>
<dbReference type="Proteomes" id="UP000054538">
    <property type="component" value="Unassembled WGS sequence"/>
</dbReference>
<sequence>MSHSLNVCSNLIGVIIAARTNAPGSWHDSCVAQPIYQILHEKTPDGYYIIADTAFPRGTMEIKGHIHASLKDVGINQIHTVYFKHWKQTDDDIEVWTAFKSMLFSQQWEKDRVA</sequence>
<dbReference type="PANTHER" id="PTHR48471:SF1">
    <property type="entry name" value="DDE TNP4 DOMAIN-CONTAINING PROTEIN"/>
    <property type="match status" value="1"/>
</dbReference>
<dbReference type="EMBL" id="KN826017">
    <property type="protein sequence ID" value="KIK80444.1"/>
    <property type="molecule type" value="Genomic_DNA"/>
</dbReference>
<organism evidence="4 5">
    <name type="scientific">Paxillus rubicundulus Ve08.2h10</name>
    <dbReference type="NCBI Taxonomy" id="930991"/>
    <lineage>
        <taxon>Eukaryota</taxon>
        <taxon>Fungi</taxon>
        <taxon>Dikarya</taxon>
        <taxon>Basidiomycota</taxon>
        <taxon>Agaricomycotina</taxon>
        <taxon>Agaricomycetes</taxon>
        <taxon>Agaricomycetidae</taxon>
        <taxon>Boletales</taxon>
        <taxon>Paxilineae</taxon>
        <taxon>Paxillaceae</taxon>
        <taxon>Paxillus</taxon>
    </lineage>
</organism>
<evidence type="ECO:0000313" key="5">
    <source>
        <dbReference type="Proteomes" id="UP000054538"/>
    </source>
</evidence>
<dbReference type="PANTHER" id="PTHR48471">
    <property type="entry name" value="DDE TNP4 DOMAIN-CONTAINING PROTEIN"/>
    <property type="match status" value="1"/>
</dbReference>
<dbReference type="GO" id="GO:0046872">
    <property type="term" value="F:metal ion binding"/>
    <property type="evidence" value="ECO:0007669"/>
    <property type="project" value="UniProtKB-KW"/>
</dbReference>
<gene>
    <name evidence="4" type="ORF">PAXRUDRAFT_158675</name>
</gene>
<dbReference type="HOGENOM" id="CLU_2121809_0_0_1"/>
<feature type="domain" description="DDE Tnp4" evidence="3">
    <location>
        <begin position="5"/>
        <end position="57"/>
    </location>
</feature>
<dbReference type="AlphaFoldDB" id="A0A0D0DGQ2"/>
<reference evidence="4 5" key="1">
    <citation type="submission" date="2014-04" db="EMBL/GenBank/DDBJ databases">
        <authorList>
            <consortium name="DOE Joint Genome Institute"/>
            <person name="Kuo A."/>
            <person name="Kohler A."/>
            <person name="Jargeat P."/>
            <person name="Nagy L.G."/>
            <person name="Floudas D."/>
            <person name="Copeland A."/>
            <person name="Barry K.W."/>
            <person name="Cichocki N."/>
            <person name="Veneault-Fourrey C."/>
            <person name="LaButti K."/>
            <person name="Lindquist E.A."/>
            <person name="Lipzen A."/>
            <person name="Lundell T."/>
            <person name="Morin E."/>
            <person name="Murat C."/>
            <person name="Sun H."/>
            <person name="Tunlid A."/>
            <person name="Henrissat B."/>
            <person name="Grigoriev I.V."/>
            <person name="Hibbett D.S."/>
            <person name="Martin F."/>
            <person name="Nordberg H.P."/>
            <person name="Cantor M.N."/>
            <person name="Hua S.X."/>
        </authorList>
    </citation>
    <scope>NUCLEOTIDE SEQUENCE [LARGE SCALE GENOMIC DNA]</scope>
    <source>
        <strain evidence="4 5">Ve08.2h10</strain>
    </source>
</reference>
<accession>A0A0D0DGQ2</accession>
<reference evidence="5" key="2">
    <citation type="submission" date="2015-01" db="EMBL/GenBank/DDBJ databases">
        <title>Evolutionary Origins and Diversification of the Mycorrhizal Mutualists.</title>
        <authorList>
            <consortium name="DOE Joint Genome Institute"/>
            <consortium name="Mycorrhizal Genomics Consortium"/>
            <person name="Kohler A."/>
            <person name="Kuo A."/>
            <person name="Nagy L.G."/>
            <person name="Floudas D."/>
            <person name="Copeland A."/>
            <person name="Barry K.W."/>
            <person name="Cichocki N."/>
            <person name="Veneault-Fourrey C."/>
            <person name="LaButti K."/>
            <person name="Lindquist E.A."/>
            <person name="Lipzen A."/>
            <person name="Lundell T."/>
            <person name="Morin E."/>
            <person name="Murat C."/>
            <person name="Riley R."/>
            <person name="Ohm R."/>
            <person name="Sun H."/>
            <person name="Tunlid A."/>
            <person name="Henrissat B."/>
            <person name="Grigoriev I.V."/>
            <person name="Hibbett D.S."/>
            <person name="Martin F."/>
        </authorList>
    </citation>
    <scope>NUCLEOTIDE SEQUENCE [LARGE SCALE GENOMIC DNA]</scope>
    <source>
        <strain evidence="5">Ve08.2h10</strain>
    </source>
</reference>
<protein>
    <recommendedName>
        <fullName evidence="3">DDE Tnp4 domain-containing protein</fullName>
    </recommendedName>
</protein>
<name>A0A0D0DGQ2_9AGAM</name>
<evidence type="ECO:0000256" key="2">
    <source>
        <dbReference type="ARBA" id="ARBA00022723"/>
    </source>
</evidence>
<proteinExistence type="predicted"/>
<evidence type="ECO:0000256" key="1">
    <source>
        <dbReference type="ARBA" id="ARBA00001968"/>
    </source>
</evidence>
<keyword evidence="5" id="KW-1185">Reference proteome</keyword>
<evidence type="ECO:0000313" key="4">
    <source>
        <dbReference type="EMBL" id="KIK80444.1"/>
    </source>
</evidence>
<dbReference type="InterPro" id="IPR027806">
    <property type="entry name" value="HARBI1_dom"/>
</dbReference>
<dbReference type="InParanoid" id="A0A0D0DGQ2"/>
<dbReference type="OrthoDB" id="78198at2759"/>
<comment type="cofactor">
    <cofactor evidence="1">
        <name>a divalent metal cation</name>
        <dbReference type="ChEBI" id="CHEBI:60240"/>
    </cofactor>
</comment>